<name>A0A9X1PX61_STRM4</name>
<evidence type="ECO:0000256" key="11">
    <source>
        <dbReference type="ARBA" id="ARBA00049085"/>
    </source>
</evidence>
<evidence type="ECO:0000256" key="13">
    <source>
        <dbReference type="SAM" id="MobiDB-lite"/>
    </source>
</evidence>
<dbReference type="InterPro" id="IPR013149">
    <property type="entry name" value="ADH-like_C"/>
</dbReference>
<dbReference type="SUPFAM" id="SSF50129">
    <property type="entry name" value="GroES-like"/>
    <property type="match status" value="1"/>
</dbReference>
<dbReference type="GO" id="GO:0008270">
    <property type="term" value="F:zinc ion binding"/>
    <property type="evidence" value="ECO:0007669"/>
    <property type="project" value="InterPro"/>
</dbReference>
<comment type="caution">
    <text evidence="16">The sequence shown here is derived from an EMBL/GenBank/DDBJ whole genome shotgun (WGS) entry which is preliminary data.</text>
</comment>
<dbReference type="InterPro" id="IPR011032">
    <property type="entry name" value="GroES-like_sf"/>
</dbReference>
<comment type="pathway">
    <text evidence="6">Metabolic intermediate biosynthesis; 2-deoxystreptamine biosynthesis; 2-deoxystreptamine from D-glucose 6-phosphate: step 3/4.</text>
</comment>
<comment type="similarity">
    <text evidence="7">Belongs to the zinc-containing alcohol dehydrogenase family. DOIA dehydrogenase subfamily.</text>
</comment>
<proteinExistence type="inferred from homology"/>
<evidence type="ECO:0000256" key="1">
    <source>
        <dbReference type="ARBA" id="ARBA00001947"/>
    </source>
</evidence>
<keyword evidence="4" id="KW-0560">Oxidoreductase</keyword>
<dbReference type="Gene3D" id="3.90.180.10">
    <property type="entry name" value="Medium-chain alcohol dehydrogenases, catalytic domain"/>
    <property type="match status" value="1"/>
</dbReference>
<dbReference type="PROSITE" id="PS00059">
    <property type="entry name" value="ADH_ZINC"/>
    <property type="match status" value="1"/>
</dbReference>
<evidence type="ECO:0000256" key="4">
    <source>
        <dbReference type="ARBA" id="ARBA00023002"/>
    </source>
</evidence>
<dbReference type="EMBL" id="JAKEIP010000012">
    <property type="protein sequence ID" value="MCF1593031.1"/>
    <property type="molecule type" value="Genomic_DNA"/>
</dbReference>
<dbReference type="Pfam" id="PF08240">
    <property type="entry name" value="ADH_N"/>
    <property type="match status" value="1"/>
</dbReference>
<feature type="region of interest" description="Disordered" evidence="13">
    <location>
        <begin position="321"/>
        <end position="340"/>
    </location>
</feature>
<evidence type="ECO:0000256" key="5">
    <source>
        <dbReference type="ARBA" id="ARBA00037678"/>
    </source>
</evidence>
<dbReference type="EC" id="1.1.1.329" evidence="8"/>
<gene>
    <name evidence="16" type="ORF">L0P92_05505</name>
</gene>
<sequence length="340" mass="35364">MRAFVLNAPGAYEVQELPAPLPVPGEVVVDVERVGVCGTDMEFFTGAMAYLHQGHSSYPMRPGHEWAGRVAAVGDGVDPGWIGRRVMGDTMLGCGSCRRCVRGRQHVCEKRQEVGIRGARAGALAEQLAVPASSLHALPDSVDAVLGALVEPGGNALRAARATAARTGDRVLVLGPGTIGLLVAMFLRAAGAEVHLLDRADASPAFARDLGFEHVWDEHSLPDLPFDAVVAASNAAHLPERALELVEPSGRVVYIGLAGEPSRVDTRTLALKDVTAVGILSASPGLDATIQAYASGTVDPRPLVAATVGLDETGPVLAGVRPRGAGPGPKIHVDPRLGVR</sequence>
<comment type="function">
    <text evidence="5">Catalyzes the oxidation of 2-deoxy-scyllo-inosamine (DOIA) with NAD(+) or NADP(+), forming 3-amino-2,3-dideoxy-scyllo-inosose (amino-DOI).</text>
</comment>
<keyword evidence="17" id="KW-1185">Reference proteome</keyword>
<evidence type="ECO:0000256" key="3">
    <source>
        <dbReference type="ARBA" id="ARBA00022833"/>
    </source>
</evidence>
<feature type="compositionally biased region" description="Basic and acidic residues" evidence="13">
    <location>
        <begin position="331"/>
        <end position="340"/>
    </location>
</feature>
<dbReference type="SUPFAM" id="SSF51735">
    <property type="entry name" value="NAD(P)-binding Rossmann-fold domains"/>
    <property type="match status" value="1"/>
</dbReference>
<organism evidence="16 17">
    <name type="scientific">Streptomyces muensis</name>
    <dbReference type="NCBI Taxonomy" id="1077944"/>
    <lineage>
        <taxon>Bacteria</taxon>
        <taxon>Bacillati</taxon>
        <taxon>Actinomycetota</taxon>
        <taxon>Actinomycetes</taxon>
        <taxon>Kitasatosporales</taxon>
        <taxon>Streptomycetaceae</taxon>
        <taxon>Streptomyces</taxon>
    </lineage>
</organism>
<keyword evidence="3 12" id="KW-0862">Zinc</keyword>
<dbReference type="InterPro" id="IPR036291">
    <property type="entry name" value="NAD(P)-bd_dom_sf"/>
</dbReference>
<dbReference type="InterPro" id="IPR002328">
    <property type="entry name" value="ADH_Zn_CS"/>
</dbReference>
<evidence type="ECO:0000313" key="17">
    <source>
        <dbReference type="Proteomes" id="UP001139384"/>
    </source>
</evidence>
<dbReference type="PANTHER" id="PTHR43401">
    <property type="entry name" value="L-THREONINE 3-DEHYDROGENASE"/>
    <property type="match status" value="1"/>
</dbReference>
<evidence type="ECO:0000256" key="9">
    <source>
        <dbReference type="ARBA" id="ARBA00039387"/>
    </source>
</evidence>
<evidence type="ECO:0000256" key="8">
    <source>
        <dbReference type="ARBA" id="ARBA00039102"/>
    </source>
</evidence>
<feature type="domain" description="Alcohol dehydrogenase-like C-terminal" evidence="14">
    <location>
        <begin position="179"/>
        <end position="283"/>
    </location>
</feature>
<comment type="catalytic activity">
    <reaction evidence="10">
        <text>2-deoxy-scyllo-inosamine + NAD(+) = 3-amino-2,3-dideoxy-scyllo-inosose + NADH + H(+)</text>
        <dbReference type="Rhea" id="RHEA:33883"/>
        <dbReference type="ChEBI" id="CHEBI:15378"/>
        <dbReference type="ChEBI" id="CHEBI:57540"/>
        <dbReference type="ChEBI" id="CHEBI:57945"/>
        <dbReference type="ChEBI" id="CHEBI:65002"/>
        <dbReference type="ChEBI" id="CHEBI:65003"/>
        <dbReference type="EC" id="1.1.1.329"/>
    </reaction>
</comment>
<accession>A0A9X1PX61</accession>
<protein>
    <recommendedName>
        <fullName evidence="9">2-deoxy-scyllo-inosamine dehydrogenase</fullName>
        <ecNumber evidence="8">1.1.1.329</ecNumber>
    </recommendedName>
</protein>
<dbReference type="Proteomes" id="UP001139384">
    <property type="component" value="Unassembled WGS sequence"/>
</dbReference>
<evidence type="ECO:0000259" key="14">
    <source>
        <dbReference type="Pfam" id="PF00107"/>
    </source>
</evidence>
<keyword evidence="2 12" id="KW-0479">Metal-binding</keyword>
<dbReference type="AlphaFoldDB" id="A0A9X1PX61"/>
<dbReference type="Pfam" id="PF00107">
    <property type="entry name" value="ADH_zinc_N"/>
    <property type="match status" value="1"/>
</dbReference>
<evidence type="ECO:0000256" key="10">
    <source>
        <dbReference type="ARBA" id="ARBA00048685"/>
    </source>
</evidence>
<evidence type="ECO:0000256" key="2">
    <source>
        <dbReference type="ARBA" id="ARBA00022723"/>
    </source>
</evidence>
<evidence type="ECO:0000313" key="16">
    <source>
        <dbReference type="EMBL" id="MCF1593031.1"/>
    </source>
</evidence>
<dbReference type="InterPro" id="IPR050129">
    <property type="entry name" value="Zn_alcohol_dh"/>
</dbReference>
<reference evidence="16" key="1">
    <citation type="submission" date="2022-01" db="EMBL/GenBank/DDBJ databases">
        <title>Draft Genome Sequences of Seven Type Strains of the Genus Streptomyces.</title>
        <authorList>
            <person name="Aziz S."/>
            <person name="Coretto E."/>
            <person name="Chronakova A."/>
            <person name="Sproer C."/>
            <person name="Huber K."/>
            <person name="Nouioui I."/>
            <person name="Gross H."/>
        </authorList>
    </citation>
    <scope>NUCLEOTIDE SEQUENCE</scope>
    <source>
        <strain evidence="16">DSM 103493</strain>
    </source>
</reference>
<feature type="domain" description="Alcohol dehydrogenase-like N-terminal" evidence="15">
    <location>
        <begin position="24"/>
        <end position="140"/>
    </location>
</feature>
<comment type="cofactor">
    <cofactor evidence="1 12">
        <name>Zn(2+)</name>
        <dbReference type="ChEBI" id="CHEBI:29105"/>
    </cofactor>
</comment>
<evidence type="ECO:0000256" key="6">
    <source>
        <dbReference type="ARBA" id="ARBA00037908"/>
    </source>
</evidence>
<dbReference type="Gene3D" id="3.40.50.720">
    <property type="entry name" value="NAD(P)-binding Rossmann-like Domain"/>
    <property type="match status" value="1"/>
</dbReference>
<dbReference type="PANTHER" id="PTHR43401:SF2">
    <property type="entry name" value="L-THREONINE 3-DEHYDROGENASE"/>
    <property type="match status" value="1"/>
</dbReference>
<evidence type="ECO:0000259" key="15">
    <source>
        <dbReference type="Pfam" id="PF08240"/>
    </source>
</evidence>
<dbReference type="RefSeq" id="WP_234761369.1">
    <property type="nucleotide sequence ID" value="NZ_JAKEIP010000012.1"/>
</dbReference>
<evidence type="ECO:0000256" key="12">
    <source>
        <dbReference type="RuleBase" id="RU361277"/>
    </source>
</evidence>
<comment type="catalytic activity">
    <reaction evidence="11">
        <text>2-deoxy-scyllo-inosamine + NADP(+) = 3-amino-2,3-dideoxy-scyllo-inosose + NADPH + H(+)</text>
        <dbReference type="Rhea" id="RHEA:33879"/>
        <dbReference type="ChEBI" id="CHEBI:15378"/>
        <dbReference type="ChEBI" id="CHEBI:57783"/>
        <dbReference type="ChEBI" id="CHEBI:58349"/>
        <dbReference type="ChEBI" id="CHEBI:65002"/>
        <dbReference type="ChEBI" id="CHEBI:65003"/>
        <dbReference type="EC" id="1.1.1.329"/>
    </reaction>
</comment>
<dbReference type="InterPro" id="IPR013154">
    <property type="entry name" value="ADH-like_N"/>
</dbReference>
<evidence type="ECO:0000256" key="7">
    <source>
        <dbReference type="ARBA" id="ARBA00038004"/>
    </source>
</evidence>
<dbReference type="GO" id="GO:0016491">
    <property type="term" value="F:oxidoreductase activity"/>
    <property type="evidence" value="ECO:0007669"/>
    <property type="project" value="UniProtKB-KW"/>
</dbReference>